<dbReference type="PANTHER" id="PTHR34835">
    <property type="entry name" value="OS07G0283600 PROTEIN-RELATED"/>
    <property type="match status" value="1"/>
</dbReference>
<evidence type="ECO:0000256" key="1">
    <source>
        <dbReference type="SAM" id="MobiDB-lite"/>
    </source>
</evidence>
<feature type="compositionally biased region" description="Basic residues" evidence="1">
    <location>
        <begin position="1"/>
        <end position="15"/>
    </location>
</feature>
<dbReference type="EMBL" id="SDMP01000015">
    <property type="protein sequence ID" value="RYR08074.1"/>
    <property type="molecule type" value="Genomic_DNA"/>
</dbReference>
<dbReference type="STRING" id="3818.A0A444Z1Y5"/>
<proteinExistence type="predicted"/>
<reference evidence="2 3" key="1">
    <citation type="submission" date="2019-01" db="EMBL/GenBank/DDBJ databases">
        <title>Sequencing of cultivated peanut Arachis hypogaea provides insights into genome evolution and oil improvement.</title>
        <authorList>
            <person name="Chen X."/>
        </authorList>
    </citation>
    <scope>NUCLEOTIDE SEQUENCE [LARGE SCALE GENOMIC DNA]</scope>
    <source>
        <strain evidence="3">cv. Fuhuasheng</strain>
        <tissue evidence="2">Leaves</tissue>
    </source>
</reference>
<feature type="region of interest" description="Disordered" evidence="1">
    <location>
        <begin position="299"/>
        <end position="339"/>
    </location>
</feature>
<protein>
    <recommendedName>
        <fullName evidence="4">Aminotransferase-like plant mobile domain-containing protein</fullName>
    </recommendedName>
</protein>
<evidence type="ECO:0008006" key="4">
    <source>
        <dbReference type="Google" id="ProtNLM"/>
    </source>
</evidence>
<dbReference type="AlphaFoldDB" id="A0A444Z1Y5"/>
<gene>
    <name evidence="2" type="ORF">Ahy_B05g075621</name>
</gene>
<evidence type="ECO:0000313" key="2">
    <source>
        <dbReference type="EMBL" id="RYR08074.1"/>
    </source>
</evidence>
<feature type="compositionally biased region" description="Basic residues" evidence="1">
    <location>
        <begin position="328"/>
        <end position="339"/>
    </location>
</feature>
<organism evidence="2 3">
    <name type="scientific">Arachis hypogaea</name>
    <name type="common">Peanut</name>
    <dbReference type="NCBI Taxonomy" id="3818"/>
    <lineage>
        <taxon>Eukaryota</taxon>
        <taxon>Viridiplantae</taxon>
        <taxon>Streptophyta</taxon>
        <taxon>Embryophyta</taxon>
        <taxon>Tracheophyta</taxon>
        <taxon>Spermatophyta</taxon>
        <taxon>Magnoliopsida</taxon>
        <taxon>eudicotyledons</taxon>
        <taxon>Gunneridae</taxon>
        <taxon>Pentapetalae</taxon>
        <taxon>rosids</taxon>
        <taxon>fabids</taxon>
        <taxon>Fabales</taxon>
        <taxon>Fabaceae</taxon>
        <taxon>Papilionoideae</taxon>
        <taxon>50 kb inversion clade</taxon>
        <taxon>dalbergioids sensu lato</taxon>
        <taxon>Dalbergieae</taxon>
        <taxon>Pterocarpus clade</taxon>
        <taxon>Arachis</taxon>
    </lineage>
</organism>
<feature type="region of interest" description="Disordered" evidence="1">
    <location>
        <begin position="1"/>
        <end position="54"/>
    </location>
</feature>
<evidence type="ECO:0000313" key="3">
    <source>
        <dbReference type="Proteomes" id="UP000289738"/>
    </source>
</evidence>
<accession>A0A444Z1Y5</accession>
<name>A0A444Z1Y5_ARAHY</name>
<feature type="region of interest" description="Disordered" evidence="1">
    <location>
        <begin position="607"/>
        <end position="646"/>
    </location>
</feature>
<keyword evidence="3" id="KW-1185">Reference proteome</keyword>
<comment type="caution">
    <text evidence="2">The sequence shown here is derived from an EMBL/GenBank/DDBJ whole genome shotgun (WGS) entry which is preliminary data.</text>
</comment>
<feature type="compositionally biased region" description="Basic and acidic residues" evidence="1">
    <location>
        <begin position="627"/>
        <end position="636"/>
    </location>
</feature>
<sequence length="646" mass="75677">MPVKKRTSSGTKKGKSAASKASDGRLDEYNVNNVKNKVGRPKKPKGPKKKTHDTRYSPTAIADMMEHLKDKYPIKYQEVEKMGFGCLRHIPKWSMNQDLIVALTRSYNKDRMHLEVETGDISVNARVISQALRLPTNGDSFPKLDPKKHRHLIETFEGRTPKEVKTHIIRCSVTIEVEKEEFRRYFIMFAMKAFLFTSSNKYITTSFIPGVIDVHNPMRFFWGRHIYDCVKEGLRKYKEDGIRTIDGCMFALLILYLHTNKHGDLRGYFGGIEPWTKEWTVAELREVVKEEQVRKSIDKLRKSERKKGNVDEPQKRTHDKRQGTQVRPRTKERTRKRPKKIIAESDEEKILTKTDISDKELCHEENPVLISKKFSMLELKMHDIKVFRYVVYFGPHRSVNNMKSGEVDHGIPQDGAKECNRLSSKPTFINNTLPMPAPVIISPDFDEDAKEKVYRWVIDDRNPLDEVIVWYRTHYTLDLTRRDLKTLKRREWVDGRVIECMCPLFNGLPAKRFQEEFYCINPIILGRVMTPMNVEKFEDKHNSEYVGLAECWGNEIRLFNKVEAAKRHTEDMAIMRRKYLLDIVLDPWNGYLNTVEAVAHAPLHRAPQRNKRKELRDPWTAPNTTELTRRAEEAACRRANRRHRKT</sequence>
<dbReference type="Proteomes" id="UP000289738">
    <property type="component" value="Chromosome B05"/>
</dbReference>
<feature type="compositionally biased region" description="Basic residues" evidence="1">
    <location>
        <begin position="37"/>
        <end position="52"/>
    </location>
</feature>
<feature type="compositionally biased region" description="Basic and acidic residues" evidence="1">
    <location>
        <begin position="299"/>
        <end position="322"/>
    </location>
</feature>